<accession>A0A376LHZ6</accession>
<evidence type="ECO:0000313" key="6">
    <source>
        <dbReference type="Proteomes" id="UP000277930"/>
    </source>
</evidence>
<reference evidence="1 4" key="1">
    <citation type="submission" date="2018-06" db="EMBL/GenBank/DDBJ databases">
        <authorList>
            <consortium name="Pathogen Informatics"/>
            <person name="Doyle S."/>
        </authorList>
    </citation>
    <scope>NUCLEOTIDE SEQUENCE [LARGE SCALE GENOMIC DNA]</scope>
    <source>
        <strain evidence="1 4">NCTC7928</strain>
    </source>
</reference>
<evidence type="ECO:0000313" key="1">
    <source>
        <dbReference type="EMBL" id="STF43550.1"/>
    </source>
</evidence>
<dbReference type="EMBL" id="UGAB01000002">
    <property type="protein sequence ID" value="STF43550.1"/>
    <property type="molecule type" value="Genomic_DNA"/>
</dbReference>
<protein>
    <submittedName>
        <fullName evidence="1">Uncharacterized protein</fullName>
    </submittedName>
</protein>
<evidence type="ECO:0000313" key="4">
    <source>
        <dbReference type="Proteomes" id="UP000254877"/>
    </source>
</evidence>
<dbReference type="Proteomes" id="UP000254877">
    <property type="component" value="Unassembled WGS sequence"/>
</dbReference>
<reference evidence="5 6" key="2">
    <citation type="submission" date="2018-12" db="EMBL/GenBank/DDBJ databases">
        <authorList>
            <consortium name="Pathogen Informatics"/>
        </authorList>
    </citation>
    <scope>NUCLEOTIDE SEQUENCE [LARGE SCALE GENOMIC DNA]</scope>
    <source>
        <strain evidence="2 5">NCTC9044</strain>
        <strain evidence="3 6">NCTC9702</strain>
    </source>
</reference>
<dbReference type="EMBL" id="LR134246">
    <property type="protein sequence ID" value="VED37734.1"/>
    <property type="molecule type" value="Genomic_DNA"/>
</dbReference>
<proteinExistence type="predicted"/>
<gene>
    <name evidence="1" type="ORF">NCTC7928_04248</name>
    <name evidence="2" type="ORF">NCTC9044_02868</name>
    <name evidence="3" type="ORF">NCTC9702_05074</name>
</gene>
<sequence length="52" mass="5496">MNIIDGNGASEVLRLSALHANKVVKTQVQKKPPLSDSICIRCGAKAGLKHAI</sequence>
<dbReference type="EMBL" id="LR134238">
    <property type="protein sequence ID" value="VED11405.1"/>
    <property type="molecule type" value="Genomic_DNA"/>
</dbReference>
<dbReference type="Proteomes" id="UP000271797">
    <property type="component" value="Chromosome"/>
</dbReference>
<evidence type="ECO:0000313" key="3">
    <source>
        <dbReference type="EMBL" id="VED37734.1"/>
    </source>
</evidence>
<organism evidence="1 4">
    <name type="scientific">Escherichia coli</name>
    <dbReference type="NCBI Taxonomy" id="562"/>
    <lineage>
        <taxon>Bacteria</taxon>
        <taxon>Pseudomonadati</taxon>
        <taxon>Pseudomonadota</taxon>
        <taxon>Gammaproteobacteria</taxon>
        <taxon>Enterobacterales</taxon>
        <taxon>Enterobacteriaceae</taxon>
        <taxon>Escherichia</taxon>
    </lineage>
</organism>
<dbReference type="AlphaFoldDB" id="A0A376LHZ6"/>
<name>A0A376LHZ6_ECOLX</name>
<evidence type="ECO:0000313" key="2">
    <source>
        <dbReference type="EMBL" id="VED11405.1"/>
    </source>
</evidence>
<dbReference type="Proteomes" id="UP000277930">
    <property type="component" value="Chromosome 1"/>
</dbReference>
<evidence type="ECO:0000313" key="5">
    <source>
        <dbReference type="Proteomes" id="UP000271797"/>
    </source>
</evidence>